<proteinExistence type="inferred from homology"/>
<protein>
    <submittedName>
        <fullName evidence="7">Membrane-spanning 4-domains subfamily A member 15</fullName>
    </submittedName>
</protein>
<organism evidence="7 8">
    <name type="scientific">Labeo rohita</name>
    <name type="common">Indian major carp</name>
    <name type="synonym">Cyprinus rohita</name>
    <dbReference type="NCBI Taxonomy" id="84645"/>
    <lineage>
        <taxon>Eukaryota</taxon>
        <taxon>Metazoa</taxon>
        <taxon>Chordata</taxon>
        <taxon>Craniata</taxon>
        <taxon>Vertebrata</taxon>
        <taxon>Euteleostomi</taxon>
        <taxon>Actinopterygii</taxon>
        <taxon>Neopterygii</taxon>
        <taxon>Teleostei</taxon>
        <taxon>Ostariophysi</taxon>
        <taxon>Cypriniformes</taxon>
        <taxon>Cyprinidae</taxon>
        <taxon>Labeoninae</taxon>
        <taxon>Labeonini</taxon>
        <taxon>Labeo</taxon>
    </lineage>
</organism>
<evidence type="ECO:0000313" key="8">
    <source>
        <dbReference type="Proteomes" id="UP000830375"/>
    </source>
</evidence>
<accession>A0ABQ8LC04</accession>
<evidence type="ECO:0000313" key="7">
    <source>
        <dbReference type="EMBL" id="KAI2647910.1"/>
    </source>
</evidence>
<evidence type="ECO:0000256" key="4">
    <source>
        <dbReference type="ARBA" id="ARBA00022989"/>
    </source>
</evidence>
<name>A0ABQ8LC04_LABRO</name>
<keyword evidence="5 6" id="KW-0472">Membrane</keyword>
<evidence type="ECO:0000256" key="5">
    <source>
        <dbReference type="ARBA" id="ARBA00023136"/>
    </source>
</evidence>
<evidence type="ECO:0000256" key="1">
    <source>
        <dbReference type="ARBA" id="ARBA00004141"/>
    </source>
</evidence>
<reference evidence="7 8" key="1">
    <citation type="submission" date="2022-01" db="EMBL/GenBank/DDBJ databases">
        <title>A high-quality chromosome-level genome assembly of rohu carp, Labeo rohita.</title>
        <authorList>
            <person name="Arick M.A. II"/>
            <person name="Hsu C.-Y."/>
            <person name="Magbanua Z."/>
            <person name="Pechanova O."/>
            <person name="Grover C."/>
            <person name="Miller E."/>
            <person name="Thrash A."/>
            <person name="Ezzel L."/>
            <person name="Alam S."/>
            <person name="Benzie J."/>
            <person name="Hamilton M."/>
            <person name="Karsi A."/>
            <person name="Lawrence M.L."/>
            <person name="Peterson D.G."/>
        </authorList>
    </citation>
    <scope>NUCLEOTIDE SEQUENCE [LARGE SCALE GENOMIC DNA]</scope>
    <source>
        <strain evidence="8">BAU-BD-2019</strain>
        <tissue evidence="7">Blood</tissue>
    </source>
</reference>
<dbReference type="InterPro" id="IPR007237">
    <property type="entry name" value="CD20-like"/>
</dbReference>
<dbReference type="Pfam" id="PF04103">
    <property type="entry name" value="CD20"/>
    <property type="match status" value="1"/>
</dbReference>
<comment type="caution">
    <text evidence="7">The sequence shown here is derived from an EMBL/GenBank/DDBJ whole genome shotgun (WGS) entry which is preliminary data.</text>
</comment>
<comment type="similarity">
    <text evidence="2">Belongs to the MS4A family.</text>
</comment>
<feature type="transmembrane region" description="Helical" evidence="6">
    <location>
        <begin position="96"/>
        <end position="118"/>
    </location>
</feature>
<keyword evidence="3 6" id="KW-0812">Transmembrane</keyword>
<dbReference type="PANTHER" id="PTHR23320">
    <property type="entry name" value="MEMBRANE-SPANNING 4-DOMAINS SUBFAMILY A MS4A -RELATED"/>
    <property type="match status" value="1"/>
</dbReference>
<sequence>MILYRSNSDPETRMSTAVPMNSFVIQLQSPVQTTAAGTVNNAPVPAHVQQVAGLSPLYGLQGFLKGQPKALGTVQIMIGLMTLLLGIVSTVYAESIFVYSGIPYWGSLIYIIAGSLCISAESKPNSSSSLCLVCTQHLFIFRGPST</sequence>
<dbReference type="EMBL" id="JACTAM010000076">
    <property type="protein sequence ID" value="KAI2647910.1"/>
    <property type="molecule type" value="Genomic_DNA"/>
</dbReference>
<evidence type="ECO:0000256" key="6">
    <source>
        <dbReference type="SAM" id="Phobius"/>
    </source>
</evidence>
<dbReference type="Proteomes" id="UP000830375">
    <property type="component" value="Unassembled WGS sequence"/>
</dbReference>
<dbReference type="PANTHER" id="PTHR23320:SF128">
    <property type="entry name" value="MEMBRANE-SPANNING 4-DOMAINS SUBFAMILY A MEMBER 4A"/>
    <property type="match status" value="1"/>
</dbReference>
<feature type="transmembrane region" description="Helical" evidence="6">
    <location>
        <begin position="70"/>
        <end position="90"/>
    </location>
</feature>
<keyword evidence="4 6" id="KW-1133">Transmembrane helix</keyword>
<evidence type="ECO:0000256" key="2">
    <source>
        <dbReference type="ARBA" id="ARBA00009565"/>
    </source>
</evidence>
<gene>
    <name evidence="7" type="ORF">H4Q32_028589</name>
</gene>
<evidence type="ECO:0000256" key="3">
    <source>
        <dbReference type="ARBA" id="ARBA00022692"/>
    </source>
</evidence>
<dbReference type="InterPro" id="IPR030417">
    <property type="entry name" value="MS4A"/>
</dbReference>
<keyword evidence="8" id="KW-1185">Reference proteome</keyword>
<comment type="subcellular location">
    <subcellularLocation>
        <location evidence="1">Membrane</location>
        <topology evidence="1">Multi-pass membrane protein</topology>
    </subcellularLocation>
</comment>